<dbReference type="Proteomes" id="UP001329825">
    <property type="component" value="Chromosome 8"/>
</dbReference>
<proteinExistence type="predicted"/>
<evidence type="ECO:0000313" key="2">
    <source>
        <dbReference type="Proteomes" id="UP001329825"/>
    </source>
</evidence>
<dbReference type="GeneID" id="87958261"/>
<sequence>MANLTSAEYVSGTDTFPRLKRGSYDDVEGGVIVDAAGDGYTIGEDRKTIGLTSAIFLLVNRMISTGIFTTSSAIFVPHLVQV</sequence>
<keyword evidence="2" id="KW-1185">Reference proteome</keyword>
<name>A0ABZ1D925_9TREE</name>
<gene>
    <name evidence="1" type="ORF">IL334_006131</name>
</gene>
<dbReference type="RefSeq" id="XP_062793886.1">
    <property type="nucleotide sequence ID" value="XM_062937835.1"/>
</dbReference>
<reference evidence="1 2" key="1">
    <citation type="submission" date="2024-01" db="EMBL/GenBank/DDBJ databases">
        <title>Comparative genomics of Cryptococcus and Kwoniella reveals pathogenesis evolution and contrasting modes of karyotype evolution via chromosome fusion or intercentromeric recombination.</title>
        <authorList>
            <person name="Coelho M.A."/>
            <person name="David-Palma M."/>
            <person name="Shea T."/>
            <person name="Bowers K."/>
            <person name="McGinley-Smith S."/>
            <person name="Mohammad A.W."/>
            <person name="Gnirke A."/>
            <person name="Yurkov A.M."/>
            <person name="Nowrousian M."/>
            <person name="Sun S."/>
            <person name="Cuomo C.A."/>
            <person name="Heitman J."/>
        </authorList>
    </citation>
    <scope>NUCLEOTIDE SEQUENCE [LARGE SCALE GENOMIC DNA]</scope>
    <source>
        <strain evidence="1">CBS 11374</strain>
    </source>
</reference>
<evidence type="ECO:0000313" key="1">
    <source>
        <dbReference type="EMBL" id="WRT69147.1"/>
    </source>
</evidence>
<accession>A0ABZ1D925</accession>
<organism evidence="1 2">
    <name type="scientific">Kwoniella shivajii</name>
    <dbReference type="NCBI Taxonomy" id="564305"/>
    <lineage>
        <taxon>Eukaryota</taxon>
        <taxon>Fungi</taxon>
        <taxon>Dikarya</taxon>
        <taxon>Basidiomycota</taxon>
        <taxon>Agaricomycotina</taxon>
        <taxon>Tremellomycetes</taxon>
        <taxon>Tremellales</taxon>
        <taxon>Cryptococcaceae</taxon>
        <taxon>Kwoniella</taxon>
    </lineage>
</organism>
<protein>
    <submittedName>
        <fullName evidence="1">Uncharacterized protein</fullName>
    </submittedName>
</protein>
<dbReference type="EMBL" id="CP141888">
    <property type="protein sequence ID" value="WRT69147.1"/>
    <property type="molecule type" value="Genomic_DNA"/>
</dbReference>